<proteinExistence type="predicted"/>
<dbReference type="OrthoDB" id="5987308at2"/>
<reference evidence="1 2" key="1">
    <citation type="submission" date="2017-11" db="EMBL/GenBank/DDBJ databases">
        <title>Genome sequence of the oocydin A producing rhizobacterium Serratia plymuthica 4Rx5.</title>
        <authorList>
            <person name="Matilla M.A."/>
            <person name="Udaondo Z."/>
            <person name="Salmond G.P.C."/>
        </authorList>
    </citation>
    <scope>NUCLEOTIDE SEQUENCE [LARGE SCALE GENOMIC DNA]</scope>
    <source>
        <strain evidence="1 2">4Rx5</strain>
    </source>
</reference>
<dbReference type="PANTHER" id="PTHR34846">
    <property type="entry name" value="4-CARBOXYMUCONOLACTONE DECARBOXYLASE FAMILY PROTEIN (AFU_ORTHOLOGUE AFUA_6G11590)"/>
    <property type="match status" value="1"/>
</dbReference>
<evidence type="ECO:0000313" key="2">
    <source>
        <dbReference type="Proteomes" id="UP000248196"/>
    </source>
</evidence>
<dbReference type="EMBL" id="PESE01000008">
    <property type="protein sequence ID" value="PYD37152.1"/>
    <property type="molecule type" value="Genomic_DNA"/>
</dbReference>
<dbReference type="Gene3D" id="1.20.1290.10">
    <property type="entry name" value="AhpD-like"/>
    <property type="match status" value="1"/>
</dbReference>
<name>A0A318NXZ5_SERPL</name>
<gene>
    <name evidence="1" type="ORF">CT690_21265</name>
</gene>
<organism evidence="1 2">
    <name type="scientific">Serratia plymuthica</name>
    <dbReference type="NCBI Taxonomy" id="82996"/>
    <lineage>
        <taxon>Bacteria</taxon>
        <taxon>Pseudomonadati</taxon>
        <taxon>Pseudomonadota</taxon>
        <taxon>Gammaproteobacteria</taxon>
        <taxon>Enterobacterales</taxon>
        <taxon>Yersiniaceae</taxon>
        <taxon>Serratia</taxon>
    </lineage>
</organism>
<comment type="caution">
    <text evidence="1">The sequence shown here is derived from an EMBL/GenBank/DDBJ whole genome shotgun (WGS) entry which is preliminary data.</text>
</comment>
<protein>
    <submittedName>
        <fullName evidence="1">Carboxymuconolactone decarboxylase family protein</fullName>
    </submittedName>
</protein>
<sequence length="130" mass="14817">MSQLPLRIREFAILITGREIQAPYVWYIHEPIALRAGITLETAGFLAKQQHPPHLTEDERIVYDFLTELHHTHMVQDATYLAMRQRFGDAGIVELTALDSYFALLGQQLNVARTPVPEGVIIPFNPPWKA</sequence>
<dbReference type="AlphaFoldDB" id="A0A318NXZ5"/>
<accession>A0A318NXZ5</accession>
<dbReference type="InterPro" id="IPR029032">
    <property type="entry name" value="AhpD-like"/>
</dbReference>
<dbReference type="Proteomes" id="UP000248196">
    <property type="component" value="Unassembled WGS sequence"/>
</dbReference>
<evidence type="ECO:0000313" key="1">
    <source>
        <dbReference type="EMBL" id="PYD37152.1"/>
    </source>
</evidence>
<dbReference type="PANTHER" id="PTHR34846:SF11">
    <property type="entry name" value="4-CARBOXYMUCONOLACTONE DECARBOXYLASE FAMILY PROTEIN (AFU_ORTHOLOGUE AFUA_6G11590)"/>
    <property type="match status" value="1"/>
</dbReference>
<dbReference type="SUPFAM" id="SSF69118">
    <property type="entry name" value="AhpD-like"/>
    <property type="match status" value="1"/>
</dbReference>